<dbReference type="Proteomes" id="UP000291831">
    <property type="component" value="Unassembled WGS sequence"/>
</dbReference>
<feature type="domain" description="PUA" evidence="2">
    <location>
        <begin position="79"/>
        <end position="153"/>
    </location>
</feature>
<dbReference type="InterPro" id="IPR016437">
    <property type="entry name" value="MCT-1/Tma20"/>
</dbReference>
<name>A0A8B3S138_9EURY</name>
<dbReference type="PANTHER" id="PTHR22798:SF0">
    <property type="entry name" value="MALIGNANT T-CELL-AMPLIFIED SEQUENCE 1"/>
    <property type="match status" value="1"/>
</dbReference>
<keyword evidence="1" id="KW-0472">Membrane</keyword>
<dbReference type="Gene3D" id="2.30.130.10">
    <property type="entry name" value="PUA domain"/>
    <property type="match status" value="1"/>
</dbReference>
<dbReference type="NCBIfam" id="NF011153">
    <property type="entry name" value="PRK14560.1-4"/>
    <property type="match status" value="1"/>
</dbReference>
<dbReference type="Gene3D" id="3.10.450.120">
    <property type="entry name" value="Pre-PUA domain, domain 1"/>
    <property type="match status" value="1"/>
</dbReference>
<dbReference type="CDD" id="cd21154">
    <property type="entry name" value="PUA_MJ1432-like"/>
    <property type="match status" value="1"/>
</dbReference>
<proteinExistence type="predicted"/>
<dbReference type="PANTHER" id="PTHR22798">
    <property type="entry name" value="MCT-1 PROTEIN"/>
    <property type="match status" value="1"/>
</dbReference>
<dbReference type="PIRSF" id="PIRSF005067">
    <property type="entry name" value="Tma_RNA-bind_prd"/>
    <property type="match status" value="1"/>
</dbReference>
<dbReference type="InterPro" id="IPR015947">
    <property type="entry name" value="PUA-like_sf"/>
</dbReference>
<dbReference type="Pfam" id="PF09183">
    <property type="entry name" value="DUF1947"/>
    <property type="match status" value="1"/>
</dbReference>
<dbReference type="Pfam" id="PF01472">
    <property type="entry name" value="PUA"/>
    <property type="match status" value="1"/>
</dbReference>
<dbReference type="InterPro" id="IPR036974">
    <property type="entry name" value="PUA_sf"/>
</dbReference>
<dbReference type="InterPro" id="IPR002478">
    <property type="entry name" value="PUA"/>
</dbReference>
<dbReference type="GO" id="GO:0003723">
    <property type="term" value="F:RNA binding"/>
    <property type="evidence" value="ECO:0007669"/>
    <property type="project" value="InterPro"/>
</dbReference>
<keyword evidence="1" id="KW-1133">Transmembrane helix</keyword>
<dbReference type="GO" id="GO:0001731">
    <property type="term" value="P:formation of translation preinitiation complex"/>
    <property type="evidence" value="ECO:0007669"/>
    <property type="project" value="TreeGrafter"/>
</dbReference>
<dbReference type="AlphaFoldDB" id="A0A8B3S138"/>
<dbReference type="InterPro" id="IPR015266">
    <property type="entry name" value="DUF1947"/>
</dbReference>
<dbReference type="SMART" id="SM00359">
    <property type="entry name" value="PUA"/>
    <property type="match status" value="1"/>
</dbReference>
<keyword evidence="1" id="KW-0812">Transmembrane</keyword>
<gene>
    <name evidence="3" type="ORF">AEth_01204</name>
</gene>
<reference evidence="4" key="1">
    <citation type="submission" date="2019-01" db="EMBL/GenBank/DDBJ databases">
        <title>Anaerobic oxidation of ethane by archaea from a marine hydrocarbon seep.</title>
        <authorList>
            <person name="Musat F."/>
        </authorList>
    </citation>
    <scope>NUCLEOTIDE SEQUENCE [LARGE SCALE GENOMIC DNA]</scope>
</reference>
<dbReference type="NCBIfam" id="TIGR00451">
    <property type="entry name" value="unchar_dom_2"/>
    <property type="match status" value="1"/>
</dbReference>
<sequence length="184" mass="20412">MKIKTRHKIKKSKVKHLIEEIKTSLNIDITTFLKDKNIEIAEFDGQMLIIIDRMPAFFLVDHRLLPTLKGIMHLDIKQPEVVVDSGAVSFIVNGANVMAPGIIEADESIQTGDIVVITEERYGKPLAIGEALKDGTDMVNSQGRAVKSIHHVGDKIWKLELISRCMMPLMLAGAGGQLWLAFGQ</sequence>
<dbReference type="PROSITE" id="PS50890">
    <property type="entry name" value="PUA"/>
    <property type="match status" value="1"/>
</dbReference>
<organism evidence="3 4">
    <name type="scientific">Candidatus Argoarchaeum ethanivorans</name>
    <dbReference type="NCBI Taxonomy" id="2608793"/>
    <lineage>
        <taxon>Archaea</taxon>
        <taxon>Methanobacteriati</taxon>
        <taxon>Methanobacteriota</taxon>
        <taxon>Stenosarchaea group</taxon>
        <taxon>Methanomicrobia</taxon>
        <taxon>Methanosarcinales</taxon>
        <taxon>Methanosarcinales incertae sedis</taxon>
        <taxon>GOM Arc I cluster</taxon>
        <taxon>Candidatus Argoarchaeum</taxon>
    </lineage>
</organism>
<comment type="caution">
    <text evidence="3">The sequence shown here is derived from an EMBL/GenBank/DDBJ whole genome shotgun (WGS) entry which is preliminary data.</text>
</comment>
<protein>
    <submittedName>
        <fullName evidence="3">PUA domain protein</fullName>
    </submittedName>
</protein>
<evidence type="ECO:0000256" key="1">
    <source>
        <dbReference type="SAM" id="Phobius"/>
    </source>
</evidence>
<dbReference type="InterPro" id="IPR022430">
    <property type="entry name" value="CHP03684"/>
</dbReference>
<evidence type="ECO:0000259" key="2">
    <source>
        <dbReference type="SMART" id="SM00359"/>
    </source>
</evidence>
<feature type="transmembrane region" description="Helical" evidence="1">
    <location>
        <begin position="165"/>
        <end position="182"/>
    </location>
</feature>
<evidence type="ECO:0000313" key="4">
    <source>
        <dbReference type="Proteomes" id="UP000291831"/>
    </source>
</evidence>
<dbReference type="InterPro" id="IPR004521">
    <property type="entry name" value="Uncharacterised_CHP00451"/>
</dbReference>
<dbReference type="SUPFAM" id="SSF88697">
    <property type="entry name" value="PUA domain-like"/>
    <property type="match status" value="1"/>
</dbReference>
<accession>A0A8B3S138</accession>
<dbReference type="NCBIfam" id="TIGR03684">
    <property type="entry name" value="arCOG00985"/>
    <property type="match status" value="1"/>
</dbReference>
<dbReference type="EMBL" id="RPGO01000028">
    <property type="protein sequence ID" value="RZB29387.1"/>
    <property type="molecule type" value="Genomic_DNA"/>
</dbReference>
<evidence type="ECO:0000313" key="3">
    <source>
        <dbReference type="EMBL" id="RZB29387.1"/>
    </source>
</evidence>